<dbReference type="EMBL" id="JAHRHJ020003603">
    <property type="protein sequence ID" value="KAH9291446.1"/>
    <property type="molecule type" value="Genomic_DNA"/>
</dbReference>
<feature type="compositionally biased region" description="Basic and acidic residues" evidence="1">
    <location>
        <begin position="1"/>
        <end position="18"/>
    </location>
</feature>
<dbReference type="EMBL" id="JAHRHJ020001762">
    <property type="protein sequence ID" value="KAH9293065.1"/>
    <property type="molecule type" value="Genomic_DNA"/>
</dbReference>
<evidence type="ECO:0000256" key="1">
    <source>
        <dbReference type="SAM" id="MobiDB-lite"/>
    </source>
</evidence>
<feature type="non-terminal residue" evidence="3">
    <location>
        <position position="1"/>
    </location>
</feature>
<dbReference type="AlphaFoldDB" id="A0AA38F8V2"/>
<evidence type="ECO:0000313" key="3">
    <source>
        <dbReference type="EMBL" id="KAH9293065.1"/>
    </source>
</evidence>
<evidence type="ECO:0000313" key="5">
    <source>
        <dbReference type="EMBL" id="KAH9307027.1"/>
    </source>
</evidence>
<dbReference type="EMBL" id="JAHRHJ020000008">
    <property type="protein sequence ID" value="KAH9307027.1"/>
    <property type="molecule type" value="Genomic_DNA"/>
</dbReference>
<comment type="caution">
    <text evidence="3">The sequence shown here is derived from an EMBL/GenBank/DDBJ whole genome shotgun (WGS) entry which is preliminary data.</text>
</comment>
<proteinExistence type="predicted"/>
<evidence type="ECO:0000313" key="6">
    <source>
        <dbReference type="Proteomes" id="UP000824469"/>
    </source>
</evidence>
<sequence>RKGFFESRKSIRSDRENPDLYLTEQRQVKRQGELAARESKPRTATGYQSP</sequence>
<feature type="non-terminal residue" evidence="3">
    <location>
        <position position="50"/>
    </location>
</feature>
<feature type="compositionally biased region" description="Basic and acidic residues" evidence="1">
    <location>
        <begin position="26"/>
        <end position="41"/>
    </location>
</feature>
<gene>
    <name evidence="5" type="ORF">KI387_011431</name>
    <name evidence="4" type="ORF">KI387_038380</name>
    <name evidence="3" type="ORF">KI387_041731</name>
    <name evidence="2" type="ORF">KI387_043363</name>
</gene>
<dbReference type="Proteomes" id="UP000824469">
    <property type="component" value="Unassembled WGS sequence"/>
</dbReference>
<name>A0AA38F8V2_TAXCH</name>
<keyword evidence="6" id="KW-1185">Reference proteome</keyword>
<dbReference type="EMBL" id="JAHRHJ020000011">
    <property type="protein sequence ID" value="KAH9294792.1"/>
    <property type="molecule type" value="Genomic_DNA"/>
</dbReference>
<organism evidence="3 6">
    <name type="scientific">Taxus chinensis</name>
    <name type="common">Chinese yew</name>
    <name type="synonym">Taxus wallichiana var. chinensis</name>
    <dbReference type="NCBI Taxonomy" id="29808"/>
    <lineage>
        <taxon>Eukaryota</taxon>
        <taxon>Viridiplantae</taxon>
        <taxon>Streptophyta</taxon>
        <taxon>Embryophyta</taxon>
        <taxon>Tracheophyta</taxon>
        <taxon>Spermatophyta</taxon>
        <taxon>Pinopsida</taxon>
        <taxon>Pinidae</taxon>
        <taxon>Conifers II</taxon>
        <taxon>Cupressales</taxon>
        <taxon>Taxaceae</taxon>
        <taxon>Taxus</taxon>
    </lineage>
</organism>
<feature type="region of interest" description="Disordered" evidence="1">
    <location>
        <begin position="1"/>
        <end position="50"/>
    </location>
</feature>
<accession>A0AA38F8V2</accession>
<evidence type="ECO:0000313" key="4">
    <source>
        <dbReference type="EMBL" id="KAH9294792.1"/>
    </source>
</evidence>
<evidence type="ECO:0000313" key="2">
    <source>
        <dbReference type="EMBL" id="KAH9291446.1"/>
    </source>
</evidence>
<reference evidence="3 6" key="1">
    <citation type="journal article" date="2021" name="Nat. Plants">
        <title>The Taxus genome provides insights into paclitaxel biosynthesis.</title>
        <authorList>
            <person name="Xiong X."/>
            <person name="Gou J."/>
            <person name="Liao Q."/>
            <person name="Li Y."/>
            <person name="Zhou Q."/>
            <person name="Bi G."/>
            <person name="Li C."/>
            <person name="Du R."/>
            <person name="Wang X."/>
            <person name="Sun T."/>
            <person name="Guo L."/>
            <person name="Liang H."/>
            <person name="Lu P."/>
            <person name="Wu Y."/>
            <person name="Zhang Z."/>
            <person name="Ro D.K."/>
            <person name="Shang Y."/>
            <person name="Huang S."/>
            <person name="Yan J."/>
        </authorList>
    </citation>
    <scope>NUCLEOTIDE SEQUENCE [LARGE SCALE GENOMIC DNA]</scope>
    <source>
        <strain evidence="3">Ta-2019</strain>
    </source>
</reference>
<protein>
    <submittedName>
        <fullName evidence="3">Uncharacterized protein</fullName>
    </submittedName>
</protein>